<keyword evidence="7 17" id="KW-0472">Membrane</keyword>
<dbReference type="Proteomes" id="UP001333110">
    <property type="component" value="Unassembled WGS sequence"/>
</dbReference>
<feature type="domain" description="G-protein coupled receptors family 1 profile" evidence="18">
    <location>
        <begin position="158"/>
        <end position="417"/>
    </location>
</feature>
<keyword evidence="11 15" id="KW-0807">Transducer</keyword>
<gene>
    <name evidence="19" type="ORF">QYF61_017363</name>
</gene>
<evidence type="ECO:0000256" key="4">
    <source>
        <dbReference type="ARBA" id="ARBA00022692"/>
    </source>
</evidence>
<feature type="compositionally biased region" description="Polar residues" evidence="16">
    <location>
        <begin position="8"/>
        <end position="19"/>
    </location>
</feature>
<feature type="transmembrane region" description="Helical" evidence="17">
    <location>
        <begin position="261"/>
        <end position="282"/>
    </location>
</feature>
<dbReference type="InterPro" id="IPR017452">
    <property type="entry name" value="GPCR_Rhodpsn_7TM"/>
</dbReference>
<dbReference type="SUPFAM" id="SSF81321">
    <property type="entry name" value="Family A G protein-coupled receptor-like"/>
    <property type="match status" value="1"/>
</dbReference>
<dbReference type="EMBL" id="JAUNZN010000019">
    <property type="protein sequence ID" value="KAK4810316.1"/>
    <property type="molecule type" value="Genomic_DNA"/>
</dbReference>
<feature type="region of interest" description="Disordered" evidence="16">
    <location>
        <begin position="1"/>
        <end position="39"/>
    </location>
</feature>
<dbReference type="FunFam" id="1.20.1070.10:FF:000125">
    <property type="entry name" value="growth hormone secretagogue receptor type 1"/>
    <property type="match status" value="1"/>
</dbReference>
<evidence type="ECO:0000256" key="5">
    <source>
        <dbReference type="ARBA" id="ARBA00022989"/>
    </source>
</evidence>
<dbReference type="InterPro" id="IPR000276">
    <property type="entry name" value="GPCR_Rhodpsn"/>
</dbReference>
<feature type="transmembrane region" description="Helical" evidence="17">
    <location>
        <begin position="178"/>
        <end position="196"/>
    </location>
</feature>
<dbReference type="GO" id="GO:0004930">
    <property type="term" value="F:G protein-coupled receptor activity"/>
    <property type="evidence" value="ECO:0007669"/>
    <property type="project" value="UniProtKB-KW"/>
</dbReference>
<dbReference type="PRINTS" id="PR01417">
    <property type="entry name" value="GHSRECEPTOR"/>
</dbReference>
<protein>
    <recommendedName>
        <fullName evidence="2">Growth hormone secretagogue receptor type 1</fullName>
    </recommendedName>
    <alternativeName>
        <fullName evidence="13">GH-releasing peptide receptor</fullName>
    </alternativeName>
    <alternativeName>
        <fullName evidence="12">Ghrelin receptor</fullName>
    </alternativeName>
</protein>
<feature type="transmembrane region" description="Helical" evidence="17">
    <location>
        <begin position="397"/>
        <end position="420"/>
    </location>
</feature>
<evidence type="ECO:0000256" key="11">
    <source>
        <dbReference type="ARBA" id="ARBA00023224"/>
    </source>
</evidence>
<evidence type="ECO:0000313" key="20">
    <source>
        <dbReference type="Proteomes" id="UP001333110"/>
    </source>
</evidence>
<keyword evidence="20" id="KW-1185">Reference proteome</keyword>
<evidence type="ECO:0000256" key="6">
    <source>
        <dbReference type="ARBA" id="ARBA00023040"/>
    </source>
</evidence>
<keyword evidence="5 17" id="KW-1133">Transmembrane helix</keyword>
<name>A0AAN7RVG4_MYCAM</name>
<sequence>MDDRRMGSTGNSCKKSSGPGQFPQKLCRVPGNSGTPGTSWHNSIVVTGGRKAILQVKHPVSASRGDRLRASLLLGGASRKPLSLTISTCGAHKFLSKGKTKPALPSALKPDMGSISNHSYFRNDTDSSADQSFSLFDIHILVPVTIICIVLFFLGVSGNLITIVIFRRSQEMRTTVNMYLSSMALSDTLIFLGLPSDLYRLWKYKPYILGDFLCKFFIYLSETCTYCTILHITTVSVERYFAICFPLKAKATITKCRVKRVILALWGCSLLSAGPILFLFGVEHPNGSLPQESRECRSIERVARTGLLETMTWVSTIYFFLPMFCLTLLYGLICRKLWRSGQRLPGCQAAGRKRSHTQTVKMLAIVVLAFVLCWLPFHVGRILFAQSEVILYDLTQYFNLIAMLLFYLGASINPILYNIMSHKYRKAMSKILHHKRIRRCRSLTRSEKVSLEGTELGSFMSAARH</sequence>
<feature type="transmembrane region" description="Helical" evidence="17">
    <location>
        <begin position="140"/>
        <end position="166"/>
    </location>
</feature>
<keyword evidence="9 15" id="KW-0675">Receptor</keyword>
<proteinExistence type="inferred from homology"/>
<evidence type="ECO:0000259" key="18">
    <source>
        <dbReference type="PROSITE" id="PS50262"/>
    </source>
</evidence>
<evidence type="ECO:0000256" key="10">
    <source>
        <dbReference type="ARBA" id="ARBA00023180"/>
    </source>
</evidence>
<evidence type="ECO:0000256" key="3">
    <source>
        <dbReference type="ARBA" id="ARBA00022475"/>
    </source>
</evidence>
<evidence type="ECO:0000256" key="9">
    <source>
        <dbReference type="ARBA" id="ARBA00023170"/>
    </source>
</evidence>
<evidence type="ECO:0000256" key="1">
    <source>
        <dbReference type="ARBA" id="ARBA00004651"/>
    </source>
</evidence>
<evidence type="ECO:0000256" key="2">
    <source>
        <dbReference type="ARBA" id="ARBA00018726"/>
    </source>
</evidence>
<feature type="transmembrane region" description="Helical" evidence="17">
    <location>
        <begin position="216"/>
        <end position="241"/>
    </location>
</feature>
<dbReference type="AlphaFoldDB" id="A0AAN7RVG4"/>
<dbReference type="Pfam" id="PF00001">
    <property type="entry name" value="7tm_1"/>
    <property type="match status" value="1"/>
</dbReference>
<feature type="transmembrane region" description="Helical" evidence="17">
    <location>
        <begin position="359"/>
        <end position="377"/>
    </location>
</feature>
<dbReference type="PANTHER" id="PTHR24243">
    <property type="entry name" value="G-PROTEIN COUPLED RECEPTOR"/>
    <property type="match status" value="1"/>
</dbReference>
<dbReference type="PANTHER" id="PTHR24243:SF227">
    <property type="entry name" value="MOTILIN RECEPTOR"/>
    <property type="match status" value="1"/>
</dbReference>
<comment type="function">
    <text evidence="14">Receptor for ghrelin, coupled to G-alpha-11 proteins. Stimulates growth hormone secretion. Also binds other growth hormone releasing peptides (GHRP) (e.g. Met-enkephalin and GHRP-6) as well as non-peptide, low molecular weight secretagogues (e.g. L-692,429, MK-0677, adenosine).</text>
</comment>
<dbReference type="PRINTS" id="PR00237">
    <property type="entry name" value="GPCRRHODOPSN"/>
</dbReference>
<evidence type="ECO:0000256" key="7">
    <source>
        <dbReference type="ARBA" id="ARBA00023136"/>
    </source>
</evidence>
<keyword evidence="3" id="KW-1003">Cell membrane</keyword>
<accession>A0AAN7RVG4</accession>
<dbReference type="GO" id="GO:0032870">
    <property type="term" value="P:cellular response to hormone stimulus"/>
    <property type="evidence" value="ECO:0007669"/>
    <property type="project" value="UniProtKB-ARBA"/>
</dbReference>
<evidence type="ECO:0000313" key="19">
    <source>
        <dbReference type="EMBL" id="KAK4810316.1"/>
    </source>
</evidence>
<evidence type="ECO:0000256" key="16">
    <source>
        <dbReference type="SAM" id="MobiDB-lite"/>
    </source>
</evidence>
<comment type="caution">
    <text evidence="19">The sequence shown here is derived from an EMBL/GenBank/DDBJ whole genome shotgun (WGS) entry which is preliminary data.</text>
</comment>
<evidence type="ECO:0000256" key="8">
    <source>
        <dbReference type="ARBA" id="ARBA00023157"/>
    </source>
</evidence>
<reference evidence="19 20" key="1">
    <citation type="journal article" date="2023" name="J. Hered.">
        <title>Chromosome-level genome of the wood stork (Mycteria americana) provides insight into avian chromosome evolution.</title>
        <authorList>
            <person name="Flamio R. Jr."/>
            <person name="Ramstad K.M."/>
        </authorList>
    </citation>
    <scope>NUCLEOTIDE SEQUENCE [LARGE SCALE GENOMIC DNA]</scope>
    <source>
        <strain evidence="19">JAX WOST 10</strain>
    </source>
</reference>
<keyword evidence="8" id="KW-1015">Disulfide bond</keyword>
<evidence type="ECO:0000256" key="14">
    <source>
        <dbReference type="ARBA" id="ARBA00056988"/>
    </source>
</evidence>
<keyword evidence="10" id="KW-0325">Glycoprotein</keyword>
<organism evidence="19 20">
    <name type="scientific">Mycteria americana</name>
    <name type="common">Wood stork</name>
    <dbReference type="NCBI Taxonomy" id="33587"/>
    <lineage>
        <taxon>Eukaryota</taxon>
        <taxon>Metazoa</taxon>
        <taxon>Chordata</taxon>
        <taxon>Craniata</taxon>
        <taxon>Vertebrata</taxon>
        <taxon>Euteleostomi</taxon>
        <taxon>Archelosauria</taxon>
        <taxon>Archosauria</taxon>
        <taxon>Dinosauria</taxon>
        <taxon>Saurischia</taxon>
        <taxon>Theropoda</taxon>
        <taxon>Coelurosauria</taxon>
        <taxon>Aves</taxon>
        <taxon>Neognathae</taxon>
        <taxon>Neoaves</taxon>
        <taxon>Aequornithes</taxon>
        <taxon>Ciconiiformes</taxon>
        <taxon>Ciconiidae</taxon>
        <taxon>Mycteria</taxon>
    </lineage>
</organism>
<feature type="transmembrane region" description="Helical" evidence="17">
    <location>
        <begin position="317"/>
        <end position="338"/>
    </location>
</feature>
<evidence type="ECO:0000256" key="17">
    <source>
        <dbReference type="SAM" id="Phobius"/>
    </source>
</evidence>
<evidence type="ECO:0000256" key="13">
    <source>
        <dbReference type="ARBA" id="ARBA00033151"/>
    </source>
</evidence>
<keyword evidence="6 15" id="KW-0297">G-protein coupled receptor</keyword>
<keyword evidence="4 15" id="KW-0812">Transmembrane</keyword>
<evidence type="ECO:0000256" key="15">
    <source>
        <dbReference type="RuleBase" id="RU000688"/>
    </source>
</evidence>
<comment type="similarity">
    <text evidence="15">Belongs to the G-protein coupled receptor 1 family.</text>
</comment>
<dbReference type="Gene3D" id="1.20.1070.10">
    <property type="entry name" value="Rhodopsin 7-helix transmembrane proteins"/>
    <property type="match status" value="1"/>
</dbReference>
<dbReference type="PROSITE" id="PS00237">
    <property type="entry name" value="G_PROTEIN_RECEP_F1_1"/>
    <property type="match status" value="1"/>
</dbReference>
<dbReference type="GO" id="GO:0005886">
    <property type="term" value="C:plasma membrane"/>
    <property type="evidence" value="ECO:0007669"/>
    <property type="project" value="UniProtKB-SubCell"/>
</dbReference>
<dbReference type="InterPro" id="IPR003905">
    <property type="entry name" value="GHS-R/MTLR"/>
</dbReference>
<comment type="subcellular location">
    <subcellularLocation>
        <location evidence="1">Cell membrane</location>
        <topology evidence="1">Multi-pass membrane protein</topology>
    </subcellularLocation>
</comment>
<dbReference type="PROSITE" id="PS50262">
    <property type="entry name" value="G_PROTEIN_RECEP_F1_2"/>
    <property type="match status" value="1"/>
</dbReference>
<evidence type="ECO:0000256" key="12">
    <source>
        <dbReference type="ARBA" id="ARBA00032291"/>
    </source>
</evidence>